<dbReference type="InterPro" id="IPR001387">
    <property type="entry name" value="Cro/C1-type_HTH"/>
</dbReference>
<dbReference type="CDD" id="cd00093">
    <property type="entry name" value="HTH_XRE"/>
    <property type="match status" value="1"/>
</dbReference>
<accession>A0ABW2PEI7</accession>
<dbReference type="EMBL" id="JBHTCG010000031">
    <property type="protein sequence ID" value="MFC7386872.1"/>
    <property type="molecule type" value="Genomic_DNA"/>
</dbReference>
<organism evidence="2 3">
    <name type="scientific">Sphaerisporangium rhizosphaerae</name>
    <dbReference type="NCBI Taxonomy" id="2269375"/>
    <lineage>
        <taxon>Bacteria</taxon>
        <taxon>Bacillati</taxon>
        <taxon>Actinomycetota</taxon>
        <taxon>Actinomycetes</taxon>
        <taxon>Streptosporangiales</taxon>
        <taxon>Streptosporangiaceae</taxon>
        <taxon>Sphaerisporangium</taxon>
    </lineage>
</organism>
<dbReference type="PROSITE" id="PS50943">
    <property type="entry name" value="HTH_CROC1"/>
    <property type="match status" value="1"/>
</dbReference>
<dbReference type="Pfam" id="PF19054">
    <property type="entry name" value="DUF5753"/>
    <property type="match status" value="1"/>
</dbReference>
<name>A0ABW2PEI7_9ACTN</name>
<evidence type="ECO:0000259" key="1">
    <source>
        <dbReference type="PROSITE" id="PS50943"/>
    </source>
</evidence>
<dbReference type="Proteomes" id="UP001596496">
    <property type="component" value="Unassembled WGS sequence"/>
</dbReference>
<reference evidence="3" key="1">
    <citation type="journal article" date="2019" name="Int. J. Syst. Evol. Microbiol.">
        <title>The Global Catalogue of Microorganisms (GCM) 10K type strain sequencing project: providing services to taxonomists for standard genome sequencing and annotation.</title>
        <authorList>
            <consortium name="The Broad Institute Genomics Platform"/>
            <consortium name="The Broad Institute Genome Sequencing Center for Infectious Disease"/>
            <person name="Wu L."/>
            <person name="Ma J."/>
        </authorList>
    </citation>
    <scope>NUCLEOTIDE SEQUENCE [LARGE SCALE GENOMIC DNA]</scope>
    <source>
        <strain evidence="3">CECT 7649</strain>
    </source>
</reference>
<dbReference type="InterPro" id="IPR010982">
    <property type="entry name" value="Lambda_DNA-bd_dom_sf"/>
</dbReference>
<keyword evidence="3" id="KW-1185">Reference proteome</keyword>
<sequence length="283" mass="31381">MSAKRGVTLRSQWLGKQLRELREAAGLTLKEAGDFLQRDASTISRLEAGIYPARPGDVEALLGLYGISHERQRDGLVRLSREAWQNGWWDAYAGDVGHGIVDNAWLESRAKQIRSFDALVIPGLLQTRDYMDAVMRAADWRSSEEQIARWIEFRLIRQQVLAASVPGLVVVLDEAVLRRTVGGREVMRAQLGRLTETAKQSHVEIRVLPQASGAHASPDGAFKIYELPEPYPAIAYVSSPAGVIYVEAEEAERLMLKFDAICRDSLGSEESLDLIVAVAEELG</sequence>
<dbReference type="Pfam" id="PF13560">
    <property type="entry name" value="HTH_31"/>
    <property type="match status" value="1"/>
</dbReference>
<proteinExistence type="predicted"/>
<evidence type="ECO:0000313" key="2">
    <source>
        <dbReference type="EMBL" id="MFC7386872.1"/>
    </source>
</evidence>
<gene>
    <name evidence="2" type="ORF">ACFQSB_32000</name>
</gene>
<evidence type="ECO:0000313" key="3">
    <source>
        <dbReference type="Proteomes" id="UP001596496"/>
    </source>
</evidence>
<protein>
    <submittedName>
        <fullName evidence="2">Helix-turn-helix domain-containing protein</fullName>
    </submittedName>
</protein>
<feature type="domain" description="HTH cro/C1-type" evidence="1">
    <location>
        <begin position="18"/>
        <end position="72"/>
    </location>
</feature>
<dbReference type="InterPro" id="IPR043917">
    <property type="entry name" value="DUF5753"/>
</dbReference>
<dbReference type="Gene3D" id="1.10.260.40">
    <property type="entry name" value="lambda repressor-like DNA-binding domains"/>
    <property type="match status" value="1"/>
</dbReference>
<dbReference type="SMART" id="SM00530">
    <property type="entry name" value="HTH_XRE"/>
    <property type="match status" value="1"/>
</dbReference>
<dbReference type="SUPFAM" id="SSF47413">
    <property type="entry name" value="lambda repressor-like DNA-binding domains"/>
    <property type="match status" value="1"/>
</dbReference>
<comment type="caution">
    <text evidence="2">The sequence shown here is derived from an EMBL/GenBank/DDBJ whole genome shotgun (WGS) entry which is preliminary data.</text>
</comment>
<dbReference type="RefSeq" id="WP_380830583.1">
    <property type="nucleotide sequence ID" value="NZ_JBHTCG010000031.1"/>
</dbReference>